<reference evidence="5" key="1">
    <citation type="submission" date="2016-06" db="UniProtKB">
        <authorList>
            <consortium name="WormBaseParasite"/>
        </authorList>
    </citation>
    <scope>IDENTIFICATION</scope>
</reference>
<evidence type="ECO:0000313" key="4">
    <source>
        <dbReference type="Proteomes" id="UP000271098"/>
    </source>
</evidence>
<proteinExistence type="inferred from homology"/>
<dbReference type="PROSITE" id="PS51650">
    <property type="entry name" value="C2_DOCK"/>
    <property type="match status" value="1"/>
</dbReference>
<dbReference type="WBParaSite" id="GPUH_0001462101-mRNA-1">
    <property type="protein sequence ID" value="GPUH_0001462101-mRNA-1"/>
    <property type="gene ID" value="GPUH_0001462101"/>
</dbReference>
<dbReference type="AlphaFoldDB" id="A0A183E0W1"/>
<comment type="similarity">
    <text evidence="1">Belongs to the DOCK family.</text>
</comment>
<dbReference type="OrthoDB" id="47328at2759"/>
<reference evidence="3 4" key="2">
    <citation type="submission" date="2018-11" db="EMBL/GenBank/DDBJ databases">
        <authorList>
            <consortium name="Pathogen Informatics"/>
        </authorList>
    </citation>
    <scope>NUCLEOTIDE SEQUENCE [LARGE SCALE GENOMIC DNA]</scope>
</reference>
<feature type="domain" description="C2 DOCK-type" evidence="2">
    <location>
        <begin position="1"/>
        <end position="99"/>
    </location>
</feature>
<sequence length="99" mass="11233">MANQKSRISHAIYNRFASPVPFVNSVRCSVQHHEQNPVFNEENNESPVGYAWLPLLKNDRLIIENDEQELALSVAADLPPGYINYQLLGFGKGVIFPFF</sequence>
<evidence type="ECO:0000313" key="5">
    <source>
        <dbReference type="WBParaSite" id="GPUH_0001462101-mRNA-1"/>
    </source>
</evidence>
<gene>
    <name evidence="3" type="ORF">GPUH_LOCUS14602</name>
</gene>
<name>A0A183E0W1_9BILA</name>
<dbReference type="EMBL" id="UYRT01081453">
    <property type="protein sequence ID" value="VDN24451.1"/>
    <property type="molecule type" value="Genomic_DNA"/>
</dbReference>
<keyword evidence="4" id="KW-1185">Reference proteome</keyword>
<accession>A0A183E0W1</accession>
<evidence type="ECO:0000313" key="3">
    <source>
        <dbReference type="EMBL" id="VDN24451.1"/>
    </source>
</evidence>
<dbReference type="Proteomes" id="UP000271098">
    <property type="component" value="Unassembled WGS sequence"/>
</dbReference>
<evidence type="ECO:0000259" key="2">
    <source>
        <dbReference type="PROSITE" id="PS51650"/>
    </source>
</evidence>
<dbReference type="InterPro" id="IPR027007">
    <property type="entry name" value="C2_DOCK-type_domain"/>
</dbReference>
<dbReference type="Gene3D" id="2.60.40.150">
    <property type="entry name" value="C2 domain"/>
    <property type="match status" value="1"/>
</dbReference>
<protein>
    <submittedName>
        <fullName evidence="5">C2 DOCK-type domain-containing protein</fullName>
    </submittedName>
</protein>
<dbReference type="InterPro" id="IPR035892">
    <property type="entry name" value="C2_domain_sf"/>
</dbReference>
<evidence type="ECO:0000256" key="1">
    <source>
        <dbReference type="PROSITE-ProRule" id="PRU00983"/>
    </source>
</evidence>
<organism evidence="5">
    <name type="scientific">Gongylonema pulchrum</name>
    <dbReference type="NCBI Taxonomy" id="637853"/>
    <lineage>
        <taxon>Eukaryota</taxon>
        <taxon>Metazoa</taxon>
        <taxon>Ecdysozoa</taxon>
        <taxon>Nematoda</taxon>
        <taxon>Chromadorea</taxon>
        <taxon>Rhabditida</taxon>
        <taxon>Spirurina</taxon>
        <taxon>Spiruromorpha</taxon>
        <taxon>Spiruroidea</taxon>
        <taxon>Gongylonematidae</taxon>
        <taxon>Gongylonema</taxon>
    </lineage>
</organism>